<feature type="binding site" evidence="8">
    <location>
        <position position="150"/>
    </location>
    <ligand>
        <name>Zn(2+)</name>
        <dbReference type="ChEBI" id="CHEBI:29105"/>
        <label>1</label>
        <note>catalytic</note>
    </ligand>
</feature>
<evidence type="ECO:0000256" key="7">
    <source>
        <dbReference type="ARBA" id="ARBA00022833"/>
    </source>
</evidence>
<feature type="binding site" evidence="8">
    <location>
        <position position="217"/>
    </location>
    <ligand>
        <name>Zn(2+)</name>
        <dbReference type="ChEBI" id="CHEBI:29105"/>
        <label>1</label>
        <note>catalytic</note>
    </ligand>
</feature>
<sequence length="315" mass="35915">MFSVGAILNMSVRDLTILGCSSQQPTRFRNHGAYLLRWNGEGFLFDPGEGTQRQFIFANIAPSVINRIFISHFHGDHCLGLGSILMRLNLDKVRHPIHCYYPASGKKYFDRLRYGTIYHEMIHVVEHPVSKAGLVEDDGRFKIEAAFLQHGIENIGWRITEADTRKFDNQKLIDRGIRGSLVKELQEKGQLNLDGQTIYLDDVSWIRKGDQFSVVIDTLPCQNAIDIARNATLLLCESTYLEEHKELARLHSHLTAKQAALIAKEANAKQLILTHFSARYQNLKLFEQEARTIFANTFVANDLITFPFTKVNLKS</sequence>
<feature type="binding site" evidence="8">
    <location>
        <position position="76"/>
    </location>
    <ligand>
        <name>Zn(2+)</name>
        <dbReference type="ChEBI" id="CHEBI:29105"/>
        <label>2</label>
        <note>catalytic</note>
    </ligand>
</feature>
<protein>
    <recommendedName>
        <fullName evidence="8">Ribonuclease Z</fullName>
        <shortName evidence="8">RNase Z</shortName>
        <ecNumber evidence="8">3.1.26.11</ecNumber>
    </recommendedName>
    <alternativeName>
        <fullName evidence="8">tRNA 3 endonuclease</fullName>
    </alternativeName>
    <alternativeName>
        <fullName evidence="8">tRNase Z</fullName>
    </alternativeName>
</protein>
<dbReference type="PANTHER" id="PTHR46018">
    <property type="entry name" value="ZINC PHOSPHODIESTERASE ELAC PROTEIN 1"/>
    <property type="match status" value="1"/>
</dbReference>
<dbReference type="NCBIfam" id="NF000801">
    <property type="entry name" value="PRK00055.1-3"/>
    <property type="match status" value="1"/>
</dbReference>
<keyword evidence="3 8" id="KW-0540">Nuclease</keyword>
<evidence type="ECO:0000313" key="10">
    <source>
        <dbReference type="EMBL" id="KIC73401.1"/>
    </source>
</evidence>
<comment type="function">
    <text evidence="8">Zinc phosphodiesterase, which displays some tRNA 3'-processing endonuclease activity. Probably involved in tRNA maturation, by removing a 3'-trailer from precursor tRNA.</text>
</comment>
<feature type="binding site" evidence="8">
    <location>
        <position position="275"/>
    </location>
    <ligand>
        <name>Zn(2+)</name>
        <dbReference type="ChEBI" id="CHEBI:29105"/>
        <label>2</label>
        <note>catalytic</note>
    </ligand>
</feature>
<feature type="binding site" evidence="8">
    <location>
        <position position="74"/>
    </location>
    <ligand>
        <name>Zn(2+)</name>
        <dbReference type="ChEBI" id="CHEBI:29105"/>
        <label>1</label>
        <note>catalytic</note>
    </ligand>
</feature>
<evidence type="ECO:0000259" key="9">
    <source>
        <dbReference type="Pfam" id="PF00753"/>
    </source>
</evidence>
<feature type="domain" description="Metallo-beta-lactamase" evidence="9">
    <location>
        <begin position="33"/>
        <end position="130"/>
    </location>
</feature>
<dbReference type="EMBL" id="JSAN01000030">
    <property type="protein sequence ID" value="KIC73401.1"/>
    <property type="molecule type" value="Genomic_DNA"/>
</dbReference>
<keyword evidence="2 8" id="KW-0819">tRNA processing</keyword>
<accession>A0A0C1JSD6</accession>
<evidence type="ECO:0000256" key="1">
    <source>
        <dbReference type="ARBA" id="ARBA00011738"/>
    </source>
</evidence>
<comment type="catalytic activity">
    <reaction evidence="8">
        <text>Endonucleolytic cleavage of RNA, removing extra 3' nucleotides from tRNA precursor, generating 3' termini of tRNAs. A 3'-hydroxy group is left at the tRNA terminus and a 5'-phosphoryl group is left at the trailer molecule.</text>
        <dbReference type="EC" id="3.1.26.11"/>
    </reaction>
</comment>
<dbReference type="PANTHER" id="PTHR46018:SF2">
    <property type="entry name" value="ZINC PHOSPHODIESTERASE ELAC PROTEIN 1"/>
    <property type="match status" value="1"/>
</dbReference>
<evidence type="ECO:0000256" key="2">
    <source>
        <dbReference type="ARBA" id="ARBA00022694"/>
    </source>
</evidence>
<dbReference type="NCBIfam" id="NF000804">
    <property type="entry name" value="PRK00055.2-1"/>
    <property type="match status" value="1"/>
</dbReference>
<dbReference type="InterPro" id="IPR001279">
    <property type="entry name" value="Metallo-B-lactamas"/>
</dbReference>
<evidence type="ECO:0000256" key="6">
    <source>
        <dbReference type="ARBA" id="ARBA00022801"/>
    </source>
</evidence>
<dbReference type="AlphaFoldDB" id="A0A0C1JSD6"/>
<evidence type="ECO:0000256" key="5">
    <source>
        <dbReference type="ARBA" id="ARBA00022759"/>
    </source>
</evidence>
<comment type="caution">
    <text evidence="10">The sequence shown here is derived from an EMBL/GenBank/DDBJ whole genome shotgun (WGS) entry which is preliminary data.</text>
</comment>
<evidence type="ECO:0000256" key="3">
    <source>
        <dbReference type="ARBA" id="ARBA00022722"/>
    </source>
</evidence>
<organism evidence="10 11">
    <name type="scientific">Candidatus Protochlamydia amoebophila</name>
    <dbReference type="NCBI Taxonomy" id="362787"/>
    <lineage>
        <taxon>Bacteria</taxon>
        <taxon>Pseudomonadati</taxon>
        <taxon>Chlamydiota</taxon>
        <taxon>Chlamydiia</taxon>
        <taxon>Parachlamydiales</taxon>
        <taxon>Parachlamydiaceae</taxon>
        <taxon>Candidatus Protochlamydia</taxon>
    </lineage>
</organism>
<dbReference type="SUPFAM" id="SSF56281">
    <property type="entry name" value="Metallo-hydrolase/oxidoreductase"/>
    <property type="match status" value="1"/>
</dbReference>
<feature type="binding site" evidence="8">
    <location>
        <position position="217"/>
    </location>
    <ligand>
        <name>Zn(2+)</name>
        <dbReference type="ChEBI" id="CHEBI:29105"/>
        <label>2</label>
        <note>catalytic</note>
    </ligand>
</feature>
<dbReference type="CDD" id="cd07717">
    <property type="entry name" value="RNaseZ_ZiPD-like_MBL-fold"/>
    <property type="match status" value="1"/>
</dbReference>
<name>A0A0C1JSD6_9BACT</name>
<dbReference type="EC" id="3.1.26.11" evidence="8"/>
<dbReference type="GO" id="GO:0042781">
    <property type="term" value="F:3'-tRNA processing endoribonuclease activity"/>
    <property type="evidence" value="ECO:0007669"/>
    <property type="project" value="UniProtKB-UniRule"/>
</dbReference>
<comment type="similarity">
    <text evidence="8">Belongs to the RNase Z family.</text>
</comment>
<dbReference type="InterPro" id="IPR036866">
    <property type="entry name" value="RibonucZ/Hydroxyglut_hydro"/>
</dbReference>
<keyword evidence="5 8" id="KW-0255">Endonuclease</keyword>
<keyword evidence="7 8" id="KW-0862">Zinc</keyword>
<dbReference type="NCBIfam" id="TIGR02651">
    <property type="entry name" value="RNase_Z"/>
    <property type="match status" value="1"/>
</dbReference>
<feature type="binding site" evidence="8">
    <location>
        <position position="77"/>
    </location>
    <ligand>
        <name>Zn(2+)</name>
        <dbReference type="ChEBI" id="CHEBI:29105"/>
        <label>2</label>
        <note>catalytic</note>
    </ligand>
</feature>
<reference evidence="10 11" key="1">
    <citation type="journal article" date="2014" name="Mol. Biol. Evol.">
        <title>Massive expansion of Ubiquitination-related gene families within the Chlamydiae.</title>
        <authorList>
            <person name="Domman D."/>
            <person name="Collingro A."/>
            <person name="Lagkouvardos I."/>
            <person name="Gehre L."/>
            <person name="Weinmaier T."/>
            <person name="Rattei T."/>
            <person name="Subtil A."/>
            <person name="Horn M."/>
        </authorList>
    </citation>
    <scope>NUCLEOTIDE SEQUENCE [LARGE SCALE GENOMIC DNA]</scope>
    <source>
        <strain evidence="10 11">EI2</strain>
    </source>
</reference>
<dbReference type="PATRIC" id="fig|362787.3.peg.506"/>
<gene>
    <name evidence="8 10" type="primary">rnz</name>
    <name evidence="10" type="ORF">DB44_BG00900</name>
</gene>
<dbReference type="GO" id="GO:0008270">
    <property type="term" value="F:zinc ion binding"/>
    <property type="evidence" value="ECO:0007669"/>
    <property type="project" value="UniProtKB-UniRule"/>
</dbReference>
<dbReference type="HAMAP" id="MF_01818">
    <property type="entry name" value="RNase_Z_BN"/>
    <property type="match status" value="1"/>
</dbReference>
<evidence type="ECO:0000256" key="4">
    <source>
        <dbReference type="ARBA" id="ARBA00022723"/>
    </source>
</evidence>
<feature type="binding site" evidence="8">
    <location>
        <position position="72"/>
    </location>
    <ligand>
        <name>Zn(2+)</name>
        <dbReference type="ChEBI" id="CHEBI:29105"/>
        <label>1</label>
        <note>catalytic</note>
    </ligand>
</feature>
<dbReference type="Gene3D" id="3.60.15.10">
    <property type="entry name" value="Ribonuclease Z/Hydroxyacylglutathione hydrolase-like"/>
    <property type="match status" value="1"/>
</dbReference>
<keyword evidence="6 8" id="KW-0378">Hydrolase</keyword>
<comment type="cofactor">
    <cofactor evidence="8">
        <name>Zn(2+)</name>
        <dbReference type="ChEBI" id="CHEBI:29105"/>
    </cofactor>
    <text evidence="8">Binds 2 Zn(2+) ions.</text>
</comment>
<dbReference type="Pfam" id="PF00753">
    <property type="entry name" value="Lactamase_B"/>
    <property type="match status" value="1"/>
</dbReference>
<feature type="active site" description="Proton acceptor" evidence="8">
    <location>
        <position position="76"/>
    </location>
</feature>
<dbReference type="Proteomes" id="UP000031465">
    <property type="component" value="Unassembled WGS sequence"/>
</dbReference>
<evidence type="ECO:0000256" key="8">
    <source>
        <dbReference type="HAMAP-Rule" id="MF_01818"/>
    </source>
</evidence>
<comment type="subunit">
    <text evidence="1 8">Homodimer.</text>
</comment>
<evidence type="ECO:0000313" key="11">
    <source>
        <dbReference type="Proteomes" id="UP000031465"/>
    </source>
</evidence>
<keyword evidence="4 8" id="KW-0479">Metal-binding</keyword>
<dbReference type="InterPro" id="IPR013471">
    <property type="entry name" value="RNase_Z/BN"/>
</dbReference>
<proteinExistence type="inferred from homology"/>